<feature type="domain" description="DUF4131" evidence="8">
    <location>
        <begin position="8"/>
        <end position="154"/>
    </location>
</feature>
<evidence type="ECO:0000256" key="1">
    <source>
        <dbReference type="ARBA" id="ARBA00004651"/>
    </source>
</evidence>
<reference evidence="9 10" key="1">
    <citation type="journal article" date="2012" name="J. Bacteriol.">
        <title>Genome Sequence of Pectin-Degrading Alishewanella agri, Isolated from Landfill Soil.</title>
        <authorList>
            <person name="Kim J."/>
            <person name="Jung J."/>
            <person name="Sung J.S."/>
            <person name="Chun J."/>
            <person name="Park W."/>
        </authorList>
    </citation>
    <scope>NUCLEOTIDE SEQUENCE [LARGE SCALE GENOMIC DNA]</scope>
    <source>
        <strain evidence="9 10">BL06</strain>
    </source>
</reference>
<feature type="transmembrane region" description="Helical" evidence="6">
    <location>
        <begin position="209"/>
        <end position="231"/>
    </location>
</feature>
<evidence type="ECO:0000256" key="3">
    <source>
        <dbReference type="ARBA" id="ARBA00022692"/>
    </source>
</evidence>
<organism evidence="9 10">
    <name type="scientific">Alishewanella agri BL06</name>
    <dbReference type="NCBI Taxonomy" id="1195246"/>
    <lineage>
        <taxon>Bacteria</taxon>
        <taxon>Pseudomonadati</taxon>
        <taxon>Pseudomonadota</taxon>
        <taxon>Gammaproteobacteria</taxon>
        <taxon>Alteromonadales</taxon>
        <taxon>Alteromonadaceae</taxon>
        <taxon>Alishewanella</taxon>
    </lineage>
</organism>
<evidence type="ECO:0000256" key="6">
    <source>
        <dbReference type="SAM" id="Phobius"/>
    </source>
</evidence>
<name>I9DUF5_9ALTE</name>
<evidence type="ECO:0000313" key="9">
    <source>
        <dbReference type="EMBL" id="EIW89775.1"/>
    </source>
</evidence>
<dbReference type="eggNOG" id="COG0658">
    <property type="taxonomic scope" value="Bacteria"/>
</dbReference>
<dbReference type="AlphaFoldDB" id="I9DUF5"/>
<dbReference type="InterPro" id="IPR025405">
    <property type="entry name" value="DUF4131"/>
</dbReference>
<dbReference type="PATRIC" id="fig|1195246.3.peg.781"/>
<feature type="transmembrane region" description="Helical" evidence="6">
    <location>
        <begin position="431"/>
        <end position="454"/>
    </location>
</feature>
<feature type="transmembrane region" description="Helical" evidence="6">
    <location>
        <begin position="243"/>
        <end position="261"/>
    </location>
</feature>
<dbReference type="Pfam" id="PF03772">
    <property type="entry name" value="Competence"/>
    <property type="match status" value="1"/>
</dbReference>
<dbReference type="eggNOG" id="COG2333">
    <property type="taxonomic scope" value="Bacteria"/>
</dbReference>
<comment type="caution">
    <text evidence="9">The sequence shown here is derived from an EMBL/GenBank/DDBJ whole genome shotgun (WGS) entry which is preliminary data.</text>
</comment>
<feature type="transmembrane region" description="Helical" evidence="6">
    <location>
        <begin position="292"/>
        <end position="308"/>
    </location>
</feature>
<dbReference type="InterPro" id="IPR004477">
    <property type="entry name" value="ComEC_N"/>
</dbReference>
<keyword evidence="2" id="KW-1003">Cell membrane</keyword>
<gene>
    <name evidence="9" type="ORF">AGRI_03991</name>
</gene>
<sequence>MLAGCLLSLFLPLLPAFFTIIFALLVIQAAYWRNGLLLGCCGFLASWHWQLTQYHQAQQLVLQNSLDFYQVKLLDVQQRSTDSTVLLQLLNGKAAGYRLKVSWQQPPALATGQHWRLALRLKAPSGRFNPGSPNPELRALLNQVVAHGYVNTSQPTIKLRQTQPMREALLLKLEQQYAALDTAVLMRALVSGEREFDATLWQGLRTSGLGHLLVISGLHISLVYGWSLLLLSWLLRRCGLRQAMNLAMLLALLPALAYAWLAGFAIPTLRAALALLIVLLGRLLLRPANPAGYWGLLCCSLLLLQPFWLLSYSFWLSLSAVALILLLLWRLGPAPRKFWQRCRYFFRFHLLLTSLMALLTLAFFSGFSGLALLSNLLFVPWCTLLAIPLLLMSLLYYLTGLPFAGVLWQLSDYALRPLNYWLTLSADLDLWWSQPYLGMVGACLLLLLVVAVLVVRAKASVLALLSATMLFAVLPAKLSSAQLTLLDSGQSTVLLLRQAGLTLLYLDLPVERSEALLQQQILPLLAYYRVSGLDAVVVPAYQREMQPALATLRQAYPQLQLYTAAAATGQSSSCEQLAAAYTTTVRHWRLPEQDPCVLTIMLNGWQLLLPGKLSVHSERQLLLAYPELTADWYLLADYGRATANSLAFLQQLAPVQLLLAANSAGAHPYPVQAVRPRLGLLNLPLHHSGEQGAVSIEFQPQYFRLHTERQRRWPRWTEKPTQ</sequence>
<evidence type="ECO:0000313" key="10">
    <source>
        <dbReference type="Proteomes" id="UP000035062"/>
    </source>
</evidence>
<dbReference type="EMBL" id="AKKU01000010">
    <property type="protein sequence ID" value="EIW89775.1"/>
    <property type="molecule type" value="Genomic_DNA"/>
</dbReference>
<keyword evidence="5 6" id="KW-0472">Membrane</keyword>
<protein>
    <submittedName>
        <fullName evidence="9">DNA internalization-related competence protein ComEC/Rec2</fullName>
    </submittedName>
</protein>
<evidence type="ECO:0000259" key="8">
    <source>
        <dbReference type="Pfam" id="PF13567"/>
    </source>
</evidence>
<feature type="domain" description="ComEC/Rec2-related protein" evidence="7">
    <location>
        <begin position="189"/>
        <end position="454"/>
    </location>
</feature>
<evidence type="ECO:0000256" key="2">
    <source>
        <dbReference type="ARBA" id="ARBA00022475"/>
    </source>
</evidence>
<evidence type="ECO:0000256" key="5">
    <source>
        <dbReference type="ARBA" id="ARBA00023136"/>
    </source>
</evidence>
<evidence type="ECO:0000259" key="7">
    <source>
        <dbReference type="Pfam" id="PF03772"/>
    </source>
</evidence>
<dbReference type="PANTHER" id="PTHR30619:SF1">
    <property type="entry name" value="RECOMBINATION PROTEIN 2"/>
    <property type="match status" value="1"/>
</dbReference>
<dbReference type="InterPro" id="IPR052159">
    <property type="entry name" value="Competence_DNA_uptake"/>
</dbReference>
<dbReference type="STRING" id="1195246.AGRI_03991"/>
<feature type="transmembrane region" description="Helical" evidence="6">
    <location>
        <begin position="394"/>
        <end position="411"/>
    </location>
</feature>
<keyword evidence="4 6" id="KW-1133">Transmembrane helix</keyword>
<accession>I9DUF5</accession>
<proteinExistence type="predicted"/>
<dbReference type="NCBIfam" id="TIGR00360">
    <property type="entry name" value="ComEC_N-term"/>
    <property type="match status" value="1"/>
</dbReference>
<feature type="transmembrane region" description="Helical" evidence="6">
    <location>
        <begin position="370"/>
        <end position="387"/>
    </location>
</feature>
<keyword evidence="10" id="KW-1185">Reference proteome</keyword>
<feature type="transmembrane region" description="Helical" evidence="6">
    <location>
        <begin position="344"/>
        <end position="364"/>
    </location>
</feature>
<keyword evidence="3 6" id="KW-0812">Transmembrane</keyword>
<feature type="transmembrane region" description="Helical" evidence="6">
    <location>
        <begin position="267"/>
        <end position="285"/>
    </location>
</feature>
<comment type="subcellular location">
    <subcellularLocation>
        <location evidence="1">Cell membrane</location>
        <topology evidence="1">Multi-pass membrane protein</topology>
    </subcellularLocation>
</comment>
<feature type="transmembrane region" description="Helical" evidence="6">
    <location>
        <begin position="461"/>
        <end position="478"/>
    </location>
</feature>
<feature type="transmembrane region" description="Helical" evidence="6">
    <location>
        <begin position="314"/>
        <end position="332"/>
    </location>
</feature>
<dbReference type="Pfam" id="PF13567">
    <property type="entry name" value="DUF4131"/>
    <property type="match status" value="1"/>
</dbReference>
<dbReference type="Proteomes" id="UP000035062">
    <property type="component" value="Unassembled WGS sequence"/>
</dbReference>
<evidence type="ECO:0000256" key="4">
    <source>
        <dbReference type="ARBA" id="ARBA00022989"/>
    </source>
</evidence>
<dbReference type="GO" id="GO:0005886">
    <property type="term" value="C:plasma membrane"/>
    <property type="evidence" value="ECO:0007669"/>
    <property type="project" value="UniProtKB-SubCell"/>
</dbReference>
<dbReference type="PANTHER" id="PTHR30619">
    <property type="entry name" value="DNA INTERNALIZATION/COMPETENCE PROTEIN COMEC/REC2"/>
    <property type="match status" value="1"/>
</dbReference>